<evidence type="ECO:0000256" key="12">
    <source>
        <dbReference type="ARBA" id="ARBA00047984"/>
    </source>
</evidence>
<evidence type="ECO:0000256" key="10">
    <source>
        <dbReference type="ARBA" id="ARBA00023158"/>
    </source>
</evidence>
<dbReference type="PANTHER" id="PTHR22655">
    <property type="entry name" value="ATP-DEPENDENT RNA HELICASE TDRD12-RELATED"/>
    <property type="match status" value="1"/>
</dbReference>
<dbReference type="PANTHER" id="PTHR22655:SF2">
    <property type="entry name" value="ATP-DEPENDENT RNA HELICASE TDRD12-RELATED"/>
    <property type="match status" value="1"/>
</dbReference>
<dbReference type="SUPFAM" id="SSF48371">
    <property type="entry name" value="ARM repeat"/>
    <property type="match status" value="1"/>
</dbReference>
<comment type="catalytic activity">
    <reaction evidence="12">
        <text>ATP + H2O = ADP + phosphate + H(+)</text>
        <dbReference type="Rhea" id="RHEA:13065"/>
        <dbReference type="ChEBI" id="CHEBI:15377"/>
        <dbReference type="ChEBI" id="CHEBI:15378"/>
        <dbReference type="ChEBI" id="CHEBI:30616"/>
        <dbReference type="ChEBI" id="CHEBI:43474"/>
        <dbReference type="ChEBI" id="CHEBI:456216"/>
        <dbReference type="EC" id="3.6.4.13"/>
    </reaction>
</comment>
<reference evidence="19" key="1">
    <citation type="submission" date="2021-03" db="EMBL/GenBank/DDBJ databases">
        <authorList>
            <person name="Bekaert M."/>
        </authorList>
    </citation>
    <scope>NUCLEOTIDE SEQUENCE</scope>
</reference>
<keyword evidence="20" id="KW-1185">Reference proteome</keyword>
<keyword evidence="13" id="KW-0863">Zinc-finger</keyword>
<evidence type="ECO:0000256" key="4">
    <source>
        <dbReference type="ARBA" id="ARBA00022741"/>
    </source>
</evidence>
<dbReference type="PROSITE" id="PS51192">
    <property type="entry name" value="HELICASE_ATP_BIND_1"/>
    <property type="match status" value="1"/>
</dbReference>
<dbReference type="InterPro" id="IPR027417">
    <property type="entry name" value="P-loop_NTPase"/>
</dbReference>
<keyword evidence="10" id="KW-0943">RNA-mediated gene silencing</keyword>
<evidence type="ECO:0000313" key="19">
    <source>
        <dbReference type="EMBL" id="CAG2202834.1"/>
    </source>
</evidence>
<feature type="compositionally biased region" description="Polar residues" evidence="14">
    <location>
        <begin position="448"/>
        <end position="465"/>
    </location>
</feature>
<keyword evidence="7" id="KW-0347">Helicase</keyword>
<evidence type="ECO:0000256" key="11">
    <source>
        <dbReference type="ARBA" id="ARBA00023254"/>
    </source>
</evidence>
<feature type="domain" description="C3H1-type" evidence="15">
    <location>
        <begin position="1163"/>
        <end position="1191"/>
    </location>
</feature>
<feature type="region of interest" description="Disordered" evidence="14">
    <location>
        <begin position="313"/>
        <end position="352"/>
    </location>
</feature>
<keyword evidence="11" id="KW-0469">Meiosis</keyword>
<dbReference type="GO" id="GO:0031047">
    <property type="term" value="P:regulatory ncRNA-mediated gene silencing"/>
    <property type="evidence" value="ECO:0007669"/>
    <property type="project" value="UniProtKB-KW"/>
</dbReference>
<dbReference type="InterPro" id="IPR002999">
    <property type="entry name" value="Tudor"/>
</dbReference>
<feature type="compositionally biased region" description="Polar residues" evidence="14">
    <location>
        <begin position="514"/>
        <end position="524"/>
    </location>
</feature>
<feature type="compositionally biased region" description="Basic and acidic residues" evidence="14">
    <location>
        <begin position="649"/>
        <end position="660"/>
    </location>
</feature>
<feature type="compositionally biased region" description="Basic and acidic residues" evidence="14">
    <location>
        <begin position="683"/>
        <end position="693"/>
    </location>
</feature>
<dbReference type="GO" id="GO:0042078">
    <property type="term" value="P:germ-line stem cell division"/>
    <property type="evidence" value="ECO:0007669"/>
    <property type="project" value="TreeGrafter"/>
</dbReference>
<sequence length="2019" mass="228876">MTDTVPDQSFIIVKYGDGEEALFNPWCTSHTLMEWIRRKCRCDDDTCEDRRALRILYDVKEQRHSGKQHRLWADPWQSKINSPGHFFCREIDSETASFEHQHFLQLQEDLNQVYNQEQTVQQQYIPSKGEICIAFRQKDRQWYRVRNEGVFARKYGQEACCYFVDKGGETESISVRWIRKSLERFLKLPFQIKECSVFGVKALTLAIQEDLSVAEKSCLKWDDSATTCMEACVKIAKRYAVPDETDGQVAPDQSKTTMTRNTKFLQTLLAEEQNASFSDSEIFGRHHTPSPLHSDFDDIIALKQFTGQEYLSDTNYKGSSSSSTLIGKPPKMKMSPTKRRERRSEDAADYKQIYISDKDSLTSEDTRSQRKNENSRFITKPCLSLSGNVSDTGMSDVRNINRNNLQVHNSYSDTESLSRGRSLSPTAITLGRGRASSPLNLCKERSPSPMTSSRGRSPSPMTLSRGSAPPISSALTPTGRGRGQLDILRLAKNFRLPPSSPSSTSDIDSDHKSSTSPQINTSLFNKLRDNPVLSSSLDSGGARQKVYRGVPGQFDDSESDSSAVLSNQNSGLNTLLRKDTNVPLTRGRLPKAALSRIGLSSGSDTDHSKNISSILKVNQQLAFTGSGNQDTKQEMRKEEMSDMDLYASPKKEKSSVRFSDDVASSSGAEISPSKKKSPSLRNMTEEEKRRADMISKQQGHQLLSILKPSCNTTGILGGVSLMGIEPVRMDNLDQVLVHSADRINPITDLKDAPIGKLMREALRQLDFPAPRLIQAYAWKCILRGMNFVGLSPPDSGKTLGYLIPIISQILNTGRYATLPKGPGPFAVVLVPSWKKIRHLLCVTHGLLQGEKKIRIIELYGSGEDLKMCPLINGCEILLCTPPSLKRVLELNYVHLNRLCHLVVDDAEVTLNNFTEEVRFIVKTYSDELRKQDDRTAPQQLMLFGTQWESKVQSFISSYMCEPKIAITSRYEASLYGKVRQIPVVCKHMQKPNKFLDILDDILKENCKLIIFASKVNLACNVYKLLQSRSLCAMLAHDSMDKFDIEEKSSSWYCDEGEEPIILVATDGSIPHLYINNATTIIHYDLPDSKTKFGNRMSCMSRHYWNFLTKDEEQSVIPTSYILITEESTETVDTISKLLIRSKVKLPEQLRQMLAGRNQALNLDKEKRLCHYLKAFGRCRHEDVCKDRHLIVPDIDGRSKLTCGYVKIRMTNIVDASHFHGIIQEHKAPDGTVTDLRCDYTNLLFQMQSFFGDHMNRQRHTNMCIGDVCAYEFSEIFHRVKITDLGNLNSNDGGIMATVKFVDDGTEQKVEAKKLFDLPQKLKNISFQAVDVFICRIKPIDSDEDWTPRASMFIHQLIEHKELDGRIVLSMENTLWLDPLVEEIELTAVGTKVHKMYVRSELLKNGFAVDNPKHLQNLYELCKGKIKIPDINKELHKSEETLSVDLLPENSEFHEVYVSAVELPNLFFVQRKESCKQLEKMMDCLNNTMDRCDENMPFTEEDLNEAICAAKFPDDDRWYRVKVICGQEEGSVEVFYGDYGDKRTVTREDLFQLPHDFMMVPFQAIECELAHVQPRGDDWDDESGDLFWDLTHMVNDDKKRVMASVVSKSPAVYSGLFKYEVVLYDTDTSDDVNLCQELVWSSLASPKPNSPLQELCPIPQMGRKIYKSTAQKIPDLCGIIYWEKITERAKKAPKDIFNIVGQNLQSSPLDLIGYKALASIIKMIGRISDPPSHQWILESLFSSARASQRLQQEIIEQECGIGIIKCLEQNCRPDIQEQAIISIDKFLEISNSFLSVFNNKRTIEILCQFLDVAERISTLVEIYTALSSLCVLSSKICEWAQNFGVCTVAQKHLEKIGETSVEEAALKYLVKLMERSADQLRKDKLIRAVVSVLDKSQSEKCILYGVKLCDNYCHDNRKNKTVLLEYGVAVILTRILNSVHISEDTRKHCQTLYHALVVKIPQSTSITNRPTGHIESPKQGAQPPVHWVQNTFIVVLSVKIKAVVTCHIDFQPRKLEFKSV</sequence>
<evidence type="ECO:0000256" key="9">
    <source>
        <dbReference type="ARBA" id="ARBA00022871"/>
    </source>
</evidence>
<dbReference type="Pfam" id="PF00567">
    <property type="entry name" value="TUDOR"/>
    <property type="match status" value="3"/>
</dbReference>
<dbReference type="InterPro" id="IPR001650">
    <property type="entry name" value="Helicase_C-like"/>
</dbReference>
<dbReference type="Gene3D" id="1.25.10.10">
    <property type="entry name" value="Leucine-rich Repeat Variant"/>
    <property type="match status" value="1"/>
</dbReference>
<dbReference type="PROSITE" id="PS50304">
    <property type="entry name" value="TUDOR"/>
    <property type="match status" value="1"/>
</dbReference>
<keyword evidence="9" id="KW-0744">Spermatogenesis</keyword>
<name>A0A8S3R4B4_MYTED</name>
<evidence type="ECO:0000259" key="15">
    <source>
        <dbReference type="PROSITE" id="PS50103"/>
    </source>
</evidence>
<feature type="compositionally biased region" description="Basic and acidic residues" evidence="14">
    <location>
        <begin position="631"/>
        <end position="640"/>
    </location>
</feature>
<dbReference type="EMBL" id="CAJPWZ010000901">
    <property type="protein sequence ID" value="CAG2202834.1"/>
    <property type="molecule type" value="Genomic_DNA"/>
</dbReference>
<dbReference type="InterPro" id="IPR039471">
    <property type="entry name" value="CXorf65-like"/>
</dbReference>
<comment type="caution">
    <text evidence="19">The sequence shown here is derived from an EMBL/GenBank/DDBJ whole genome shotgun (WGS) entry which is preliminary data.</text>
</comment>
<keyword evidence="6 19" id="KW-0378">Hydrolase</keyword>
<dbReference type="OrthoDB" id="249932at2759"/>
<feature type="compositionally biased region" description="Polar residues" evidence="14">
    <location>
        <begin position="313"/>
        <end position="325"/>
    </location>
</feature>
<dbReference type="SMART" id="SM00487">
    <property type="entry name" value="DEXDc"/>
    <property type="match status" value="1"/>
</dbReference>
<protein>
    <recommendedName>
        <fullName evidence="1">RNA helicase</fullName>
        <ecNumber evidence="1">3.6.4.13</ecNumber>
    </recommendedName>
</protein>
<evidence type="ECO:0000256" key="1">
    <source>
        <dbReference type="ARBA" id="ARBA00012552"/>
    </source>
</evidence>
<feature type="domain" description="Helicase ATP-binding" evidence="17">
    <location>
        <begin position="778"/>
        <end position="964"/>
    </location>
</feature>
<feature type="compositionally biased region" description="Polar residues" evidence="14">
    <location>
        <begin position="411"/>
        <end position="427"/>
    </location>
</feature>
<keyword evidence="3" id="KW-0677">Repeat</keyword>
<evidence type="ECO:0000259" key="18">
    <source>
        <dbReference type="PROSITE" id="PS51194"/>
    </source>
</evidence>
<dbReference type="InterPro" id="IPR016024">
    <property type="entry name" value="ARM-type_fold"/>
</dbReference>
<dbReference type="SUPFAM" id="SSF52540">
    <property type="entry name" value="P-loop containing nucleoside triphosphate hydrolases"/>
    <property type="match status" value="2"/>
</dbReference>
<keyword evidence="13" id="KW-0479">Metal-binding</keyword>
<evidence type="ECO:0000256" key="14">
    <source>
        <dbReference type="SAM" id="MobiDB-lite"/>
    </source>
</evidence>
<evidence type="ECO:0000256" key="6">
    <source>
        <dbReference type="ARBA" id="ARBA00022801"/>
    </source>
</evidence>
<keyword evidence="4" id="KW-0547">Nucleotide-binding</keyword>
<dbReference type="InterPro" id="IPR000571">
    <property type="entry name" value="Znf_CCCH"/>
</dbReference>
<dbReference type="Gene3D" id="2.30.30.140">
    <property type="match status" value="3"/>
</dbReference>
<dbReference type="InterPro" id="IPR011545">
    <property type="entry name" value="DEAD/DEAH_box_helicase_dom"/>
</dbReference>
<dbReference type="InterPro" id="IPR035437">
    <property type="entry name" value="SNase_OB-fold_sf"/>
</dbReference>
<evidence type="ECO:0000256" key="2">
    <source>
        <dbReference type="ARBA" id="ARBA00022473"/>
    </source>
</evidence>
<organism evidence="19 20">
    <name type="scientific">Mytilus edulis</name>
    <name type="common">Blue mussel</name>
    <dbReference type="NCBI Taxonomy" id="6550"/>
    <lineage>
        <taxon>Eukaryota</taxon>
        <taxon>Metazoa</taxon>
        <taxon>Spiralia</taxon>
        <taxon>Lophotrochozoa</taxon>
        <taxon>Mollusca</taxon>
        <taxon>Bivalvia</taxon>
        <taxon>Autobranchia</taxon>
        <taxon>Pteriomorphia</taxon>
        <taxon>Mytilida</taxon>
        <taxon>Mytiloidea</taxon>
        <taxon>Mytilidae</taxon>
        <taxon>Mytilinae</taxon>
        <taxon>Mytilus</taxon>
    </lineage>
</organism>
<dbReference type="GO" id="GO:0051321">
    <property type="term" value="P:meiotic cell cycle"/>
    <property type="evidence" value="ECO:0007669"/>
    <property type="project" value="UniProtKB-KW"/>
</dbReference>
<feature type="region of interest" description="Disordered" evidence="14">
    <location>
        <begin position="625"/>
        <end position="695"/>
    </location>
</feature>
<evidence type="ECO:0000256" key="8">
    <source>
        <dbReference type="ARBA" id="ARBA00022840"/>
    </source>
</evidence>
<dbReference type="Gene3D" id="2.40.50.90">
    <property type="match status" value="2"/>
</dbReference>
<dbReference type="SMART" id="SM00333">
    <property type="entry name" value="TUDOR"/>
    <property type="match status" value="3"/>
</dbReference>
<dbReference type="GO" id="GO:0003724">
    <property type="term" value="F:RNA helicase activity"/>
    <property type="evidence" value="ECO:0007669"/>
    <property type="project" value="UniProtKB-EC"/>
</dbReference>
<gene>
    <name evidence="19" type="ORF">MEDL_17448</name>
</gene>
<dbReference type="Proteomes" id="UP000683360">
    <property type="component" value="Unassembled WGS sequence"/>
</dbReference>
<evidence type="ECO:0000259" key="17">
    <source>
        <dbReference type="PROSITE" id="PS51192"/>
    </source>
</evidence>
<dbReference type="GO" id="GO:0016787">
    <property type="term" value="F:hydrolase activity"/>
    <property type="evidence" value="ECO:0007669"/>
    <property type="project" value="UniProtKB-KW"/>
</dbReference>
<dbReference type="EC" id="3.6.4.13" evidence="1"/>
<keyword evidence="13" id="KW-0862">Zinc</keyword>
<accession>A0A8S3R4B4</accession>
<evidence type="ECO:0000256" key="13">
    <source>
        <dbReference type="PROSITE-ProRule" id="PRU00723"/>
    </source>
</evidence>
<dbReference type="PROSITE" id="PS51194">
    <property type="entry name" value="HELICASE_CTER"/>
    <property type="match status" value="1"/>
</dbReference>
<feature type="region of interest" description="Disordered" evidence="14">
    <location>
        <begin position="411"/>
        <end position="482"/>
    </location>
</feature>
<dbReference type="CDD" id="cd20435">
    <property type="entry name" value="Tudor_TDRD12_rpt2"/>
    <property type="match status" value="1"/>
</dbReference>
<dbReference type="SUPFAM" id="SSF63748">
    <property type="entry name" value="Tudor/PWWP/MBT"/>
    <property type="match status" value="3"/>
</dbReference>
<dbReference type="GO" id="GO:0003676">
    <property type="term" value="F:nucleic acid binding"/>
    <property type="evidence" value="ECO:0007669"/>
    <property type="project" value="InterPro"/>
</dbReference>
<dbReference type="PROSITE" id="PS50103">
    <property type="entry name" value="ZF_C3H1"/>
    <property type="match status" value="1"/>
</dbReference>
<dbReference type="GO" id="GO:0005524">
    <property type="term" value="F:ATP binding"/>
    <property type="evidence" value="ECO:0007669"/>
    <property type="project" value="UniProtKB-KW"/>
</dbReference>
<feature type="domain" description="Helicase C-terminal" evidence="18">
    <location>
        <begin position="993"/>
        <end position="1153"/>
    </location>
</feature>
<keyword evidence="2" id="KW-0217">Developmental protein</keyword>
<dbReference type="GO" id="GO:0008270">
    <property type="term" value="F:zinc ion binding"/>
    <property type="evidence" value="ECO:0007669"/>
    <property type="project" value="UniProtKB-KW"/>
</dbReference>
<evidence type="ECO:0000256" key="3">
    <source>
        <dbReference type="ARBA" id="ARBA00022737"/>
    </source>
</evidence>
<evidence type="ECO:0000313" key="20">
    <source>
        <dbReference type="Proteomes" id="UP000683360"/>
    </source>
</evidence>
<dbReference type="Pfam" id="PF00270">
    <property type="entry name" value="DEAD"/>
    <property type="match status" value="1"/>
</dbReference>
<dbReference type="InterPro" id="IPR014001">
    <property type="entry name" value="Helicase_ATP-bd"/>
</dbReference>
<dbReference type="Gene3D" id="3.40.50.300">
    <property type="entry name" value="P-loop containing nucleotide triphosphate hydrolases"/>
    <property type="match status" value="2"/>
</dbReference>
<dbReference type="InterPro" id="IPR011989">
    <property type="entry name" value="ARM-like"/>
</dbReference>
<keyword evidence="8" id="KW-0067">ATP-binding</keyword>
<dbReference type="GO" id="GO:0007283">
    <property type="term" value="P:spermatogenesis"/>
    <property type="evidence" value="ECO:0007669"/>
    <property type="project" value="UniProtKB-KW"/>
</dbReference>
<proteinExistence type="predicted"/>
<dbReference type="Pfam" id="PF15874">
    <property type="entry name" value="Il2rg"/>
    <property type="match status" value="1"/>
</dbReference>
<keyword evidence="5" id="KW-0221">Differentiation</keyword>
<evidence type="ECO:0000259" key="16">
    <source>
        <dbReference type="PROSITE" id="PS50304"/>
    </source>
</evidence>
<feature type="region of interest" description="Disordered" evidence="14">
    <location>
        <begin position="494"/>
        <end position="567"/>
    </location>
</feature>
<evidence type="ECO:0000256" key="5">
    <source>
        <dbReference type="ARBA" id="ARBA00022782"/>
    </source>
</evidence>
<feature type="zinc finger region" description="C3H1-type" evidence="13">
    <location>
        <begin position="1163"/>
        <end position="1191"/>
    </location>
</feature>
<evidence type="ECO:0000256" key="7">
    <source>
        <dbReference type="ARBA" id="ARBA00022806"/>
    </source>
</evidence>
<feature type="domain" description="Tudor" evidence="16">
    <location>
        <begin position="1500"/>
        <end position="1559"/>
    </location>
</feature>